<organism evidence="2 3">
    <name type="scientific">Prauserella flavalba</name>
    <dbReference type="NCBI Taxonomy" id="1477506"/>
    <lineage>
        <taxon>Bacteria</taxon>
        <taxon>Bacillati</taxon>
        <taxon>Actinomycetota</taxon>
        <taxon>Actinomycetes</taxon>
        <taxon>Pseudonocardiales</taxon>
        <taxon>Pseudonocardiaceae</taxon>
        <taxon>Prauserella</taxon>
    </lineage>
</organism>
<proteinExistence type="predicted"/>
<evidence type="ECO:0000256" key="1">
    <source>
        <dbReference type="SAM" id="MobiDB-lite"/>
    </source>
</evidence>
<feature type="compositionally biased region" description="Low complexity" evidence="1">
    <location>
        <begin position="53"/>
        <end position="68"/>
    </location>
</feature>
<name>A0A318LJY5_9PSEU</name>
<sequence length="213" mass="22014">MDVSKQLAQAWADVEAAGLPEHVQGVALVEALRMRGGDTAAPRRSGNGDSGVKPKGGPTKKTASKPKAAGGGGAAASPDAPVNEEEFFAAIARETDVPVDTLESLIFLKDGAPRLNVTRRALGSSLKQGQITVATLIVVARHFGLGEAEVQDSAVREECQRLGIFDRNFAGNVKGIPGLLQTGDRAKVFKVRAAGVDSFAATVGALTGQTKAE</sequence>
<protein>
    <submittedName>
        <fullName evidence="2">Uncharacterized protein</fullName>
    </submittedName>
</protein>
<evidence type="ECO:0000313" key="3">
    <source>
        <dbReference type="Proteomes" id="UP000247892"/>
    </source>
</evidence>
<reference evidence="2 3" key="1">
    <citation type="submission" date="2016-07" db="EMBL/GenBank/DDBJ databases">
        <title>Draft genome sequence of Prauserella sp. YIM 121212, isolated from alkaline soil.</title>
        <authorList>
            <person name="Ruckert C."/>
            <person name="Albersmeier A."/>
            <person name="Jiang C.-L."/>
            <person name="Jiang Y."/>
            <person name="Kalinowski J."/>
            <person name="Schneider O."/>
            <person name="Winkler A."/>
            <person name="Zotchev S.B."/>
        </authorList>
    </citation>
    <scope>NUCLEOTIDE SEQUENCE [LARGE SCALE GENOMIC DNA]</scope>
    <source>
        <strain evidence="2 3">YIM 121212</strain>
    </source>
</reference>
<dbReference type="OrthoDB" id="5146244at2"/>
<gene>
    <name evidence="2" type="ORF">BA062_16050</name>
</gene>
<dbReference type="RefSeq" id="WP_110337522.1">
    <property type="nucleotide sequence ID" value="NZ_MASU01000006.1"/>
</dbReference>
<evidence type="ECO:0000313" key="2">
    <source>
        <dbReference type="EMBL" id="PXY33757.1"/>
    </source>
</evidence>
<dbReference type="AlphaFoldDB" id="A0A318LJY5"/>
<dbReference type="Proteomes" id="UP000247892">
    <property type="component" value="Unassembled WGS sequence"/>
</dbReference>
<comment type="caution">
    <text evidence="2">The sequence shown here is derived from an EMBL/GenBank/DDBJ whole genome shotgun (WGS) entry which is preliminary data.</text>
</comment>
<dbReference type="EMBL" id="MASU01000006">
    <property type="protein sequence ID" value="PXY33757.1"/>
    <property type="molecule type" value="Genomic_DNA"/>
</dbReference>
<feature type="region of interest" description="Disordered" evidence="1">
    <location>
        <begin position="37"/>
        <end position="79"/>
    </location>
</feature>
<keyword evidence="3" id="KW-1185">Reference proteome</keyword>
<accession>A0A318LJY5</accession>